<dbReference type="Proteomes" id="UP000077405">
    <property type="component" value="Plasmid pYZ2"/>
</dbReference>
<keyword evidence="1 2" id="KW-0129">CBS domain</keyword>
<dbReference type="SMART" id="SM00116">
    <property type="entry name" value="CBS"/>
    <property type="match status" value="2"/>
</dbReference>
<organism evidence="4 5">
    <name type="scientific">Azospirillum humicireducens</name>
    <dbReference type="NCBI Taxonomy" id="1226968"/>
    <lineage>
        <taxon>Bacteria</taxon>
        <taxon>Pseudomonadati</taxon>
        <taxon>Pseudomonadota</taxon>
        <taxon>Alphaproteobacteria</taxon>
        <taxon>Rhodospirillales</taxon>
        <taxon>Azospirillaceae</taxon>
        <taxon>Azospirillum</taxon>
    </lineage>
</organism>
<dbReference type="CDD" id="cd04622">
    <property type="entry name" value="CBS_pair_HRP1_like"/>
    <property type="match status" value="1"/>
</dbReference>
<dbReference type="OrthoDB" id="9802114at2"/>
<evidence type="ECO:0000259" key="3">
    <source>
        <dbReference type="PROSITE" id="PS51371"/>
    </source>
</evidence>
<proteinExistence type="predicted"/>
<dbReference type="PANTHER" id="PTHR43080:SF2">
    <property type="entry name" value="CBS DOMAIN-CONTAINING PROTEIN"/>
    <property type="match status" value="1"/>
</dbReference>
<dbReference type="KEGG" id="ahu:A6A40_19960"/>
<dbReference type="InterPro" id="IPR051257">
    <property type="entry name" value="Diverse_CBS-Domain"/>
</dbReference>
<dbReference type="PROSITE" id="PS51371">
    <property type="entry name" value="CBS"/>
    <property type="match status" value="2"/>
</dbReference>
<dbReference type="SUPFAM" id="SSF54631">
    <property type="entry name" value="CBS-domain pair"/>
    <property type="match status" value="1"/>
</dbReference>
<keyword evidence="5" id="KW-1185">Reference proteome</keyword>
<feature type="domain" description="CBS" evidence="3">
    <location>
        <begin position="66"/>
        <end position="122"/>
    </location>
</feature>
<reference evidence="4 5" key="1">
    <citation type="submission" date="2018-04" db="EMBL/GenBank/DDBJ databases">
        <title>Complete genome sequence of the nitrogen-fixing bacterium Azospirillum humicireducens type strain SgZ-5.</title>
        <authorList>
            <person name="Yu Z."/>
        </authorList>
    </citation>
    <scope>NUCLEOTIDE SEQUENCE [LARGE SCALE GENOMIC DNA]</scope>
    <source>
        <strain evidence="4 5">SgZ-5</strain>
        <plasmid evidence="4 5">pYZ2</plasmid>
    </source>
</reference>
<feature type="domain" description="CBS" evidence="3">
    <location>
        <begin position="1"/>
        <end position="57"/>
    </location>
</feature>
<name>A0A2R4VTP4_9PROT</name>
<evidence type="ECO:0000313" key="4">
    <source>
        <dbReference type="EMBL" id="AWB07761.1"/>
    </source>
</evidence>
<dbReference type="PANTHER" id="PTHR43080">
    <property type="entry name" value="CBS DOMAIN-CONTAINING PROTEIN CBSX3, MITOCHONDRIAL"/>
    <property type="match status" value="1"/>
</dbReference>
<sequence>MAKALEFIAPDATVQEAATLMGELDVGALPVGSAEDLLGILTDRDILFRVVAEGGDSTRVRVREVMSSSVFSCRDTDTLATAMDIMGAYHVRRLPVLDEAKQVVGWLTLSDVSRRLLLDTDTIRNALGELSASGQDV</sequence>
<protein>
    <submittedName>
        <fullName evidence="4">CBS domain-containing protein</fullName>
    </submittedName>
</protein>
<dbReference type="InterPro" id="IPR046342">
    <property type="entry name" value="CBS_dom_sf"/>
</dbReference>
<accession>A0A2R4VTP4</accession>
<gene>
    <name evidence="4" type="ORF">A6A40_19960</name>
</gene>
<dbReference type="Gene3D" id="3.10.580.10">
    <property type="entry name" value="CBS-domain"/>
    <property type="match status" value="1"/>
</dbReference>
<keyword evidence="4" id="KW-0614">Plasmid</keyword>
<evidence type="ECO:0000256" key="2">
    <source>
        <dbReference type="PROSITE-ProRule" id="PRU00703"/>
    </source>
</evidence>
<dbReference type="EMBL" id="CP028903">
    <property type="protein sequence ID" value="AWB07761.1"/>
    <property type="molecule type" value="Genomic_DNA"/>
</dbReference>
<evidence type="ECO:0000256" key="1">
    <source>
        <dbReference type="ARBA" id="ARBA00023122"/>
    </source>
</evidence>
<dbReference type="InterPro" id="IPR000644">
    <property type="entry name" value="CBS_dom"/>
</dbReference>
<geneLocation type="plasmid" evidence="4 5">
    <name>pYZ2</name>
</geneLocation>
<evidence type="ECO:0000313" key="5">
    <source>
        <dbReference type="Proteomes" id="UP000077405"/>
    </source>
</evidence>
<dbReference type="Pfam" id="PF00571">
    <property type="entry name" value="CBS"/>
    <property type="match status" value="2"/>
</dbReference>
<dbReference type="AlphaFoldDB" id="A0A2R4VTP4"/>